<accession>A0A1F5KJ56</accession>
<name>A0A1F5KJ56_9BACT</name>
<evidence type="ECO:0008006" key="3">
    <source>
        <dbReference type="Google" id="ProtNLM"/>
    </source>
</evidence>
<dbReference type="EMBL" id="MFDD01000004">
    <property type="protein sequence ID" value="OGE40894.1"/>
    <property type="molecule type" value="Genomic_DNA"/>
</dbReference>
<dbReference type="SUPFAM" id="SSF54534">
    <property type="entry name" value="FKBP-like"/>
    <property type="match status" value="1"/>
</dbReference>
<dbReference type="GO" id="GO:0003677">
    <property type="term" value="F:DNA binding"/>
    <property type="evidence" value="ECO:0007669"/>
    <property type="project" value="InterPro"/>
</dbReference>
<organism evidence="1 2">
    <name type="scientific">Candidatus Daviesbacteria bacterium RIFCSPHIGHO2_02_FULL_43_12</name>
    <dbReference type="NCBI Taxonomy" id="1797776"/>
    <lineage>
        <taxon>Bacteria</taxon>
        <taxon>Candidatus Daviesiibacteriota</taxon>
    </lineage>
</organism>
<dbReference type="AlphaFoldDB" id="A0A1F5KJ56"/>
<evidence type="ECO:0000313" key="2">
    <source>
        <dbReference type="Proteomes" id="UP000177328"/>
    </source>
</evidence>
<dbReference type="Proteomes" id="UP000177328">
    <property type="component" value="Unassembled WGS sequence"/>
</dbReference>
<proteinExistence type="predicted"/>
<dbReference type="InterPro" id="IPR023459">
    <property type="entry name" value="Tscrpt_elong_fac_GreA/B_fam"/>
</dbReference>
<comment type="caution">
    <text evidence="1">The sequence shown here is derived from an EMBL/GenBank/DDBJ whole genome shotgun (WGS) entry which is preliminary data.</text>
</comment>
<gene>
    <name evidence="1" type="ORF">A3D25_03155</name>
</gene>
<dbReference type="GO" id="GO:0070063">
    <property type="term" value="F:RNA polymerase binding"/>
    <property type="evidence" value="ECO:0007669"/>
    <property type="project" value="InterPro"/>
</dbReference>
<dbReference type="Gene3D" id="3.10.50.30">
    <property type="entry name" value="Transcription elongation factor, GreA/GreB, C-terminal domain"/>
    <property type="match status" value="1"/>
</dbReference>
<dbReference type="GO" id="GO:0032784">
    <property type="term" value="P:regulation of DNA-templated transcription elongation"/>
    <property type="evidence" value="ECO:0007669"/>
    <property type="project" value="InterPro"/>
</dbReference>
<reference evidence="1 2" key="1">
    <citation type="journal article" date="2016" name="Nat. Commun.">
        <title>Thousands of microbial genomes shed light on interconnected biogeochemical processes in an aquifer system.</title>
        <authorList>
            <person name="Anantharaman K."/>
            <person name="Brown C.T."/>
            <person name="Hug L.A."/>
            <person name="Sharon I."/>
            <person name="Castelle C.J."/>
            <person name="Probst A.J."/>
            <person name="Thomas B.C."/>
            <person name="Singh A."/>
            <person name="Wilkins M.J."/>
            <person name="Karaoz U."/>
            <person name="Brodie E.L."/>
            <person name="Williams K.H."/>
            <person name="Hubbard S.S."/>
            <person name="Banfield J.F."/>
        </authorList>
    </citation>
    <scope>NUCLEOTIDE SEQUENCE [LARGE SCALE GENOMIC DNA]</scope>
</reference>
<dbReference type="PIRSF" id="PIRSF006092">
    <property type="entry name" value="GreA_GreB"/>
    <property type="match status" value="1"/>
</dbReference>
<protein>
    <recommendedName>
        <fullName evidence="3">Transcription elongation factor GreA/GreB C-terminal domain-containing protein</fullName>
    </recommendedName>
</protein>
<dbReference type="InterPro" id="IPR036953">
    <property type="entry name" value="GreA/GreB_C_sf"/>
</dbReference>
<evidence type="ECO:0000313" key="1">
    <source>
        <dbReference type="EMBL" id="OGE40894.1"/>
    </source>
</evidence>
<sequence length="159" mass="17902">MAERRSPKKVIYFLKEDLADLDAGITSIKERVSSAGQQVGEAAGESYDWHDNFAYEQAQRDRAMWTKKLIEMTELKQRARLVEPDYLAGYVGLGRIATFEDLITGQVSSLRIGSYQVFKDDSISYTTPVARLLLGASIGTVRRGRIGGEEKHFRIINVK</sequence>